<evidence type="ECO:0000313" key="1">
    <source>
        <dbReference type="Proteomes" id="UP000095287"/>
    </source>
</evidence>
<proteinExistence type="predicted"/>
<evidence type="ECO:0000313" key="2">
    <source>
        <dbReference type="WBParaSite" id="L893_g5477.t1"/>
    </source>
</evidence>
<dbReference type="WBParaSite" id="L893_g5477.t1">
    <property type="protein sequence ID" value="L893_g5477.t1"/>
    <property type="gene ID" value="L893_g5477"/>
</dbReference>
<name>A0A1I8AGV8_9BILA</name>
<organism evidence="1 2">
    <name type="scientific">Steinernema glaseri</name>
    <dbReference type="NCBI Taxonomy" id="37863"/>
    <lineage>
        <taxon>Eukaryota</taxon>
        <taxon>Metazoa</taxon>
        <taxon>Ecdysozoa</taxon>
        <taxon>Nematoda</taxon>
        <taxon>Chromadorea</taxon>
        <taxon>Rhabditida</taxon>
        <taxon>Tylenchina</taxon>
        <taxon>Panagrolaimomorpha</taxon>
        <taxon>Strongyloidoidea</taxon>
        <taxon>Steinernematidae</taxon>
        <taxon>Steinernema</taxon>
    </lineage>
</organism>
<keyword evidence="1" id="KW-1185">Reference proteome</keyword>
<accession>A0A1I8AGV8</accession>
<dbReference type="AlphaFoldDB" id="A0A1I8AGV8"/>
<sequence length="75" mass="8327">MGNVDRGELKTREYYGDAYVSLGIFGSSNPRRLLLCEFHGLPNPIVLMTSHGQSYMRISSDPDFVVCAPRPSGLH</sequence>
<protein>
    <submittedName>
        <fullName evidence="2">Transducin/WD40 repeat-like superfamily protein</fullName>
    </submittedName>
</protein>
<dbReference type="Proteomes" id="UP000095287">
    <property type="component" value="Unplaced"/>
</dbReference>
<reference evidence="2" key="1">
    <citation type="submission" date="2016-11" db="UniProtKB">
        <authorList>
            <consortium name="WormBaseParasite"/>
        </authorList>
    </citation>
    <scope>IDENTIFICATION</scope>
</reference>